<protein>
    <submittedName>
        <fullName evidence="6">Phytoene desaturase</fullName>
    </submittedName>
</protein>
<evidence type="ECO:0000313" key="6">
    <source>
        <dbReference type="EMBL" id="MBB2956048.1"/>
    </source>
</evidence>
<keyword evidence="3 4" id="KW-0560">Oxidoreductase</keyword>
<dbReference type="AlphaFoldDB" id="A0A7W4UKE7"/>
<evidence type="ECO:0000259" key="5">
    <source>
        <dbReference type="Pfam" id="PF01593"/>
    </source>
</evidence>
<evidence type="ECO:0000256" key="1">
    <source>
        <dbReference type="ARBA" id="ARBA00004829"/>
    </source>
</evidence>
<comment type="pathway">
    <text evidence="1 4">Carotenoid biosynthesis.</text>
</comment>
<keyword evidence="7" id="KW-1185">Reference proteome</keyword>
<evidence type="ECO:0000313" key="7">
    <source>
        <dbReference type="Proteomes" id="UP000545286"/>
    </source>
</evidence>
<sequence length="516" mass="54622">MSRVVVIGAGVGGLAAAARLASLGHDVTVLEQADTIGGKLATLEHDGFLFDTGPSLVTMPYVFTELFAETGAPLETVLELRRLDVACRYRFADGTELDMPGRIEEIPAALDAALGSGAGAQWSRFLERSERVWDIARGPFLESPIDAAGIATLAANPLSLARVAPWLSLRGFGRQDLADDRLRALLDRYATYTGSDPRRAPSALATVPYAEQAYGSWYVQGGLWRLGAAIADRATELGARIRTGVSVTRILQDGTRVAGVETADGERIAADIVVANADAQTVYGELLRSEGARRAARDHAKLDPSLSGFVLLLALDGLDGATVDHGEQAHHRVLFAEDYDAEFDAVFGVGTQSGSGPKPVERPTIYISAPNDPETVPGPGSAAWFVLVNAPRHDPEHGVDWDAPGLAERYAASLLELMAERGVDVREHVRWMRIRTPADIERDTRSPGGSIYGTASNGARAAFLRPANRQPLEGLYLVGGSAHPGGGLPLVTLSAAIVAQLVGPAEPVHAGVGTRA</sequence>
<accession>A0A7W4UKE7</accession>
<evidence type="ECO:0000256" key="4">
    <source>
        <dbReference type="RuleBase" id="RU362075"/>
    </source>
</evidence>
<dbReference type="InterPro" id="IPR002937">
    <property type="entry name" value="Amino_oxidase"/>
</dbReference>
<gene>
    <name evidence="6" type="ORF">FHX72_000160</name>
</gene>
<evidence type="ECO:0000256" key="3">
    <source>
        <dbReference type="ARBA" id="ARBA00023002"/>
    </source>
</evidence>
<dbReference type="NCBIfam" id="TIGR02734">
    <property type="entry name" value="crtI_fam"/>
    <property type="match status" value="1"/>
</dbReference>
<dbReference type="PANTHER" id="PTHR43734">
    <property type="entry name" value="PHYTOENE DESATURASE"/>
    <property type="match status" value="1"/>
</dbReference>
<evidence type="ECO:0000256" key="2">
    <source>
        <dbReference type="ARBA" id="ARBA00022746"/>
    </source>
</evidence>
<proteinExistence type="inferred from homology"/>
<comment type="similarity">
    <text evidence="4">Belongs to the carotenoid/retinoid oxidoreductase family.</text>
</comment>
<organism evidence="6 7">
    <name type="scientific">Pseudoclavibacter helvolus</name>
    <dbReference type="NCBI Taxonomy" id="255205"/>
    <lineage>
        <taxon>Bacteria</taxon>
        <taxon>Bacillati</taxon>
        <taxon>Actinomycetota</taxon>
        <taxon>Actinomycetes</taxon>
        <taxon>Micrococcales</taxon>
        <taxon>Microbacteriaceae</taxon>
        <taxon>Pseudoclavibacter</taxon>
    </lineage>
</organism>
<dbReference type="EMBL" id="JACHWJ010000001">
    <property type="protein sequence ID" value="MBB2956048.1"/>
    <property type="molecule type" value="Genomic_DNA"/>
</dbReference>
<dbReference type="InterPro" id="IPR036188">
    <property type="entry name" value="FAD/NAD-bd_sf"/>
</dbReference>
<reference evidence="6 7" key="1">
    <citation type="submission" date="2020-08" db="EMBL/GenBank/DDBJ databases">
        <title>Sequencing the genomes of 1000 actinobacteria strains.</title>
        <authorList>
            <person name="Klenk H.-P."/>
        </authorList>
    </citation>
    <scope>NUCLEOTIDE SEQUENCE [LARGE SCALE GENOMIC DNA]</scope>
    <source>
        <strain evidence="6 7">DSM 20419</strain>
    </source>
</reference>
<dbReference type="GO" id="GO:0016491">
    <property type="term" value="F:oxidoreductase activity"/>
    <property type="evidence" value="ECO:0007669"/>
    <property type="project" value="UniProtKB-KW"/>
</dbReference>
<dbReference type="PANTHER" id="PTHR43734:SF1">
    <property type="entry name" value="PHYTOENE DESATURASE"/>
    <property type="match status" value="1"/>
</dbReference>
<dbReference type="GO" id="GO:0016117">
    <property type="term" value="P:carotenoid biosynthetic process"/>
    <property type="evidence" value="ECO:0007669"/>
    <property type="project" value="UniProtKB-KW"/>
</dbReference>
<feature type="domain" description="Amine oxidase" evidence="5">
    <location>
        <begin position="12"/>
        <end position="419"/>
    </location>
</feature>
<name>A0A7W4UKE7_9MICO</name>
<dbReference type="Proteomes" id="UP000545286">
    <property type="component" value="Unassembled WGS sequence"/>
</dbReference>
<dbReference type="SUPFAM" id="SSF51905">
    <property type="entry name" value="FAD/NAD(P)-binding domain"/>
    <property type="match status" value="1"/>
</dbReference>
<dbReference type="InterPro" id="IPR014105">
    <property type="entry name" value="Carotenoid/retinoid_OxRdtase"/>
</dbReference>
<keyword evidence="2 4" id="KW-0125">Carotenoid biosynthesis</keyword>
<dbReference type="Pfam" id="PF01593">
    <property type="entry name" value="Amino_oxidase"/>
    <property type="match status" value="1"/>
</dbReference>
<dbReference type="RefSeq" id="WP_068481119.1">
    <property type="nucleotide sequence ID" value="NZ_CZJS01000113.1"/>
</dbReference>
<dbReference type="Gene3D" id="3.50.50.60">
    <property type="entry name" value="FAD/NAD(P)-binding domain"/>
    <property type="match status" value="2"/>
</dbReference>
<comment type="caution">
    <text evidence="6">The sequence shown here is derived from an EMBL/GenBank/DDBJ whole genome shotgun (WGS) entry which is preliminary data.</text>
</comment>